<dbReference type="RefSeq" id="WP_111325113.1">
    <property type="nucleotide sequence ID" value="NZ_BIFX01000001.1"/>
</dbReference>
<dbReference type="PANTHER" id="PTHR43712:SF2">
    <property type="entry name" value="O-METHYLTRANSFERASE CICE"/>
    <property type="match status" value="1"/>
</dbReference>
<dbReference type="InterPro" id="IPR036390">
    <property type="entry name" value="WH_DNA-bd_sf"/>
</dbReference>
<name>A0A326U1P4_THEHA</name>
<keyword evidence="3" id="KW-0949">S-adenosyl-L-methionine</keyword>
<dbReference type="Proteomes" id="UP000248806">
    <property type="component" value="Unassembled WGS sequence"/>
</dbReference>
<dbReference type="InterPro" id="IPR036388">
    <property type="entry name" value="WH-like_DNA-bd_sf"/>
</dbReference>
<evidence type="ECO:0000259" key="4">
    <source>
        <dbReference type="Pfam" id="PF00891"/>
    </source>
</evidence>
<organism evidence="6 7">
    <name type="scientific">Thermosporothrix hazakensis</name>
    <dbReference type="NCBI Taxonomy" id="644383"/>
    <lineage>
        <taxon>Bacteria</taxon>
        <taxon>Bacillati</taxon>
        <taxon>Chloroflexota</taxon>
        <taxon>Ktedonobacteria</taxon>
        <taxon>Ktedonobacterales</taxon>
        <taxon>Thermosporotrichaceae</taxon>
        <taxon>Thermosporothrix</taxon>
    </lineage>
</organism>
<protein>
    <submittedName>
        <fullName evidence="6">Methyltransferase family protein</fullName>
    </submittedName>
</protein>
<dbReference type="PANTHER" id="PTHR43712">
    <property type="entry name" value="PUTATIVE (AFU_ORTHOLOGUE AFUA_4G14580)-RELATED"/>
    <property type="match status" value="1"/>
</dbReference>
<dbReference type="InterPro" id="IPR029063">
    <property type="entry name" value="SAM-dependent_MTases_sf"/>
</dbReference>
<dbReference type="Gene3D" id="1.10.10.10">
    <property type="entry name" value="Winged helix-like DNA-binding domain superfamily/Winged helix DNA-binding domain"/>
    <property type="match status" value="1"/>
</dbReference>
<dbReference type="GO" id="GO:0032259">
    <property type="term" value="P:methylation"/>
    <property type="evidence" value="ECO:0007669"/>
    <property type="project" value="UniProtKB-KW"/>
</dbReference>
<keyword evidence="7" id="KW-1185">Reference proteome</keyword>
<dbReference type="InterPro" id="IPR001077">
    <property type="entry name" value="COMT_C"/>
</dbReference>
<evidence type="ECO:0000313" key="7">
    <source>
        <dbReference type="Proteomes" id="UP000248806"/>
    </source>
</evidence>
<feature type="domain" description="O-methyltransferase dimerisation" evidence="5">
    <location>
        <begin position="31"/>
        <end position="100"/>
    </location>
</feature>
<gene>
    <name evidence="6" type="ORF">EI42_04808</name>
</gene>
<dbReference type="CDD" id="cd02440">
    <property type="entry name" value="AdoMet_MTases"/>
    <property type="match status" value="1"/>
</dbReference>
<evidence type="ECO:0000259" key="5">
    <source>
        <dbReference type="Pfam" id="PF08100"/>
    </source>
</evidence>
<dbReference type="GO" id="GO:0008171">
    <property type="term" value="F:O-methyltransferase activity"/>
    <property type="evidence" value="ECO:0007669"/>
    <property type="project" value="InterPro"/>
</dbReference>
<dbReference type="PROSITE" id="PS51683">
    <property type="entry name" value="SAM_OMT_II"/>
    <property type="match status" value="1"/>
</dbReference>
<proteinExistence type="predicted"/>
<dbReference type="SUPFAM" id="SSF46785">
    <property type="entry name" value="Winged helix' DNA-binding domain"/>
    <property type="match status" value="1"/>
</dbReference>
<reference evidence="6 7" key="1">
    <citation type="submission" date="2018-06" db="EMBL/GenBank/DDBJ databases">
        <title>Genomic Encyclopedia of Archaeal and Bacterial Type Strains, Phase II (KMG-II): from individual species to whole genera.</title>
        <authorList>
            <person name="Goeker M."/>
        </authorList>
    </citation>
    <scope>NUCLEOTIDE SEQUENCE [LARGE SCALE GENOMIC DNA]</scope>
    <source>
        <strain evidence="6 7">ATCC BAA-1881</strain>
    </source>
</reference>
<dbReference type="Pfam" id="PF00891">
    <property type="entry name" value="Methyltransf_2"/>
    <property type="match status" value="1"/>
</dbReference>
<keyword evidence="2 6" id="KW-0808">Transferase</keyword>
<comment type="caution">
    <text evidence="6">The sequence shown here is derived from an EMBL/GenBank/DDBJ whole genome shotgun (WGS) entry which is preliminary data.</text>
</comment>
<sequence length="363" mass="40820">MPLRFTALEYLLARLNLLPTPLFDVPLSAGISTALYTACKLELFDSLRTRGQTVSELADRLQCHPQGLLYLLQLLVSSGYLRQHKGRYYNTRISQRWLVSSSRQNLIPYILHGPDLANIWAHLDEIIHTNQAAMKTPYEESSTTAESRQLLERHYAGLAALASMIGPEILRRVPLPQPATRLLDVGGSHAAYSALFCRAYAGLHATVIDLEAGVEAGTHTVQRLGLEQRIQFMCCDIVSDDFPEHFSEPFDVALYFNIAHLLQPEDNQAVLHKVAHTLRPGGLLILVDQLPDQRQRSRLSALTTQLMQLSVTIIGGTCHPFSDVRYWLERAGMEQIRKHEMLTPGTCFVTARKRNETKKRSGD</sequence>
<accession>A0A326U1P4</accession>
<dbReference type="SUPFAM" id="SSF53335">
    <property type="entry name" value="S-adenosyl-L-methionine-dependent methyltransferases"/>
    <property type="match status" value="1"/>
</dbReference>
<dbReference type="InterPro" id="IPR012967">
    <property type="entry name" value="COMT_dimerisation"/>
</dbReference>
<keyword evidence="1 6" id="KW-0489">Methyltransferase</keyword>
<dbReference type="EMBL" id="QKUF01000024">
    <property type="protein sequence ID" value="PZW23885.1"/>
    <property type="molecule type" value="Genomic_DNA"/>
</dbReference>
<dbReference type="GO" id="GO:0046983">
    <property type="term" value="F:protein dimerization activity"/>
    <property type="evidence" value="ECO:0007669"/>
    <property type="project" value="InterPro"/>
</dbReference>
<evidence type="ECO:0000256" key="3">
    <source>
        <dbReference type="ARBA" id="ARBA00022691"/>
    </source>
</evidence>
<dbReference type="AlphaFoldDB" id="A0A326U1P4"/>
<dbReference type="OrthoDB" id="582216at2"/>
<dbReference type="Gene3D" id="3.40.50.150">
    <property type="entry name" value="Vaccinia Virus protein VP39"/>
    <property type="match status" value="1"/>
</dbReference>
<evidence type="ECO:0000256" key="1">
    <source>
        <dbReference type="ARBA" id="ARBA00022603"/>
    </source>
</evidence>
<evidence type="ECO:0000313" key="6">
    <source>
        <dbReference type="EMBL" id="PZW23885.1"/>
    </source>
</evidence>
<evidence type="ECO:0000256" key="2">
    <source>
        <dbReference type="ARBA" id="ARBA00022679"/>
    </source>
</evidence>
<dbReference type="Pfam" id="PF08100">
    <property type="entry name" value="Dimerisation"/>
    <property type="match status" value="1"/>
</dbReference>
<dbReference type="InterPro" id="IPR016461">
    <property type="entry name" value="COMT-like"/>
</dbReference>
<feature type="domain" description="O-methyltransferase C-terminal" evidence="4">
    <location>
        <begin position="120"/>
        <end position="317"/>
    </location>
</feature>